<feature type="compositionally biased region" description="Low complexity" evidence="1">
    <location>
        <begin position="297"/>
        <end position="311"/>
    </location>
</feature>
<sequence>MKPARILLLIVAVVAGGLAAFLVSRSPAPEGQNLTAVVQVEEPKARVLVAAANIGMGQRLSAADVQWQNWPREALSDQYITYDAVPDALDQMVGTVARSGIFSGEPILAAKLVRTDQGYLSAVIDPGMRAVSVGVTPQSAAGGFIVPNDRVDIVQTQPNAAVDATRTILANIRVLAIGQRLGEIGATAGNPDLKDPQSQMFADQTIATLELTPAQSETIIGAAADGELSLVLRSVADFSPNGNDNLNLNNSRSIRLVRFGAATSVRTGGDEKLALNTPPKSLSANRAQVAPIFTNGNSQAPQSPQSALSNSGPEIALQ</sequence>
<dbReference type="Pfam" id="PF08666">
    <property type="entry name" value="SAF"/>
    <property type="match status" value="1"/>
</dbReference>
<dbReference type="InterPro" id="IPR031571">
    <property type="entry name" value="RcpC_dom"/>
</dbReference>
<feature type="domain" description="SAF" evidence="2">
    <location>
        <begin position="45"/>
        <end position="113"/>
    </location>
</feature>
<accession>A0A3B0UQJ9</accession>
<organism evidence="3">
    <name type="scientific">hydrothermal vent metagenome</name>
    <dbReference type="NCBI Taxonomy" id="652676"/>
    <lineage>
        <taxon>unclassified sequences</taxon>
        <taxon>metagenomes</taxon>
        <taxon>ecological metagenomes</taxon>
    </lineage>
</organism>
<dbReference type="InterPro" id="IPR017592">
    <property type="entry name" value="Pilus_assmbl_Flp-typ_CpaB"/>
</dbReference>
<protein>
    <submittedName>
        <fullName evidence="3">Flp pilus assembly protein RcpC/CpaB</fullName>
    </submittedName>
</protein>
<dbReference type="CDD" id="cd11614">
    <property type="entry name" value="SAF_CpaB_FlgA_like"/>
    <property type="match status" value="1"/>
</dbReference>
<dbReference type="InterPro" id="IPR013974">
    <property type="entry name" value="SAF"/>
</dbReference>
<feature type="region of interest" description="Disordered" evidence="1">
    <location>
        <begin position="291"/>
        <end position="318"/>
    </location>
</feature>
<evidence type="ECO:0000313" key="3">
    <source>
        <dbReference type="EMBL" id="VAW21926.1"/>
    </source>
</evidence>
<evidence type="ECO:0000259" key="2">
    <source>
        <dbReference type="SMART" id="SM00858"/>
    </source>
</evidence>
<dbReference type="SMART" id="SM00858">
    <property type="entry name" value="SAF"/>
    <property type="match status" value="1"/>
</dbReference>
<dbReference type="EMBL" id="UOEO01000191">
    <property type="protein sequence ID" value="VAW21926.1"/>
    <property type="molecule type" value="Genomic_DNA"/>
</dbReference>
<dbReference type="Pfam" id="PF16976">
    <property type="entry name" value="RcpC"/>
    <property type="match status" value="1"/>
</dbReference>
<gene>
    <name evidence="3" type="ORF">MNBD_ALPHA12-1414</name>
</gene>
<dbReference type="AlphaFoldDB" id="A0A3B0UQJ9"/>
<evidence type="ECO:0000256" key="1">
    <source>
        <dbReference type="SAM" id="MobiDB-lite"/>
    </source>
</evidence>
<proteinExistence type="predicted"/>
<name>A0A3B0UQJ9_9ZZZZ</name>
<dbReference type="NCBIfam" id="TIGR03177">
    <property type="entry name" value="pilus_cpaB"/>
    <property type="match status" value="1"/>
</dbReference>
<reference evidence="3" key="1">
    <citation type="submission" date="2018-06" db="EMBL/GenBank/DDBJ databases">
        <authorList>
            <person name="Zhirakovskaya E."/>
        </authorList>
    </citation>
    <scope>NUCLEOTIDE SEQUENCE</scope>
</reference>